<dbReference type="Proteomes" id="UP000753724">
    <property type="component" value="Unassembled WGS sequence"/>
</dbReference>
<reference evidence="3" key="1">
    <citation type="submission" date="2020-01" db="EMBL/GenBank/DDBJ databases">
        <title>Sphingomonas sp. strain CSW-10.</title>
        <authorList>
            <person name="Chen W.-M."/>
        </authorList>
    </citation>
    <scope>NUCLEOTIDE SEQUENCE [LARGE SCALE GENOMIC DNA]</scope>
    <source>
        <strain evidence="3">FSY-8</strain>
    </source>
</reference>
<sequence length="587" mass="61962">MASLPLPYTAFDDEPQLALGDARTQLAQIAAGLDQRFVHSGEALARSVDSIRTLLSGLEETAEALSPTQAGAAVSHLRNAAEQLAQMPTALRARDADLGRVATISTQLRGQVADIQKMLVMLGIYGMNIKIAGAGGNFRIFVDDMSSRLKIGEAELSQFAKRLSAITASVAQVRKVDANLLASQSSGSDGVPVHIQRCADRLGAHVERVSGSAAALMRITRDVEMAVGGVLTAIQVADSTRQRIEHAVGAIDVLRGAPAGMASAARVAALISAQIAMAGRDYTEQARQLTGSLERLTRTSADLAQLARSGAGLTKGAEGGEALRDLEGRIVDIDRMTGDLRASVARSGEMAQCIGEGIEDLRLRLESIDQIVRDVKEIAINTRLLCRREREAGQAVAVIAVEVAQQAKVLQEIANNIDGAIAEFGMLNDHLRLRDETSLNTDLGVVLAEALQVVRAAVERGNQSMDAQGARTRALLEELDVATDGVAQDLSLGGQLAQLSQAIDAAPAALDQDGACDWLRQALTRISALYTMAAEREVHARFCPPGMGLAAPVLASKWAPANATAADEDGLFDSNDADADTDEDGLF</sequence>
<evidence type="ECO:0000313" key="3">
    <source>
        <dbReference type="Proteomes" id="UP000753724"/>
    </source>
</evidence>
<feature type="compositionally biased region" description="Acidic residues" evidence="1">
    <location>
        <begin position="566"/>
        <end position="587"/>
    </location>
</feature>
<evidence type="ECO:0000313" key="2">
    <source>
        <dbReference type="EMBL" id="NBC35406.1"/>
    </source>
</evidence>
<comment type="caution">
    <text evidence="2">The sequence shown here is derived from an EMBL/GenBank/DDBJ whole genome shotgun (WGS) entry which is preliminary data.</text>
</comment>
<evidence type="ECO:0008006" key="4">
    <source>
        <dbReference type="Google" id="ProtNLM"/>
    </source>
</evidence>
<accession>A0ABW9XA56</accession>
<dbReference type="RefSeq" id="WP_161716675.1">
    <property type="nucleotide sequence ID" value="NZ_JAAAPO010000001.1"/>
</dbReference>
<name>A0ABW9XA56_9SPHN</name>
<proteinExistence type="predicted"/>
<feature type="region of interest" description="Disordered" evidence="1">
    <location>
        <begin position="565"/>
        <end position="587"/>
    </location>
</feature>
<gene>
    <name evidence="2" type="ORF">GTZ99_02415</name>
</gene>
<dbReference type="Gene3D" id="1.10.287.950">
    <property type="entry name" value="Methyl-accepting chemotaxis protein"/>
    <property type="match status" value="1"/>
</dbReference>
<evidence type="ECO:0000256" key="1">
    <source>
        <dbReference type="SAM" id="MobiDB-lite"/>
    </source>
</evidence>
<keyword evidence="3" id="KW-1185">Reference proteome</keyword>
<organism evidence="2 3">
    <name type="scientific">Novosphingobium ovatum</name>
    <dbReference type="NCBI Taxonomy" id="1908523"/>
    <lineage>
        <taxon>Bacteria</taxon>
        <taxon>Pseudomonadati</taxon>
        <taxon>Pseudomonadota</taxon>
        <taxon>Alphaproteobacteria</taxon>
        <taxon>Sphingomonadales</taxon>
        <taxon>Sphingomonadaceae</taxon>
        <taxon>Novosphingobium</taxon>
    </lineage>
</organism>
<protein>
    <recommendedName>
        <fullName evidence="4">Methyl-accepting chemotaxis protein</fullName>
    </recommendedName>
</protein>
<dbReference type="EMBL" id="JAAAPO010000001">
    <property type="protein sequence ID" value="NBC35406.1"/>
    <property type="molecule type" value="Genomic_DNA"/>
</dbReference>